<feature type="coiled-coil region" evidence="2">
    <location>
        <begin position="216"/>
        <end position="243"/>
    </location>
</feature>
<dbReference type="GO" id="GO:0006995">
    <property type="term" value="P:cellular response to nitrogen starvation"/>
    <property type="evidence" value="ECO:0007669"/>
    <property type="project" value="TreeGrafter"/>
</dbReference>
<organism evidence="6 7">
    <name type="scientific">Podila minutissima</name>
    <dbReference type="NCBI Taxonomy" id="64525"/>
    <lineage>
        <taxon>Eukaryota</taxon>
        <taxon>Fungi</taxon>
        <taxon>Fungi incertae sedis</taxon>
        <taxon>Mucoromycota</taxon>
        <taxon>Mortierellomycotina</taxon>
        <taxon>Mortierellomycetes</taxon>
        <taxon>Mortierellales</taxon>
        <taxon>Mortierellaceae</taxon>
        <taxon>Podila</taxon>
    </lineage>
</organism>
<dbReference type="GO" id="GO:0034271">
    <property type="term" value="C:phosphatidylinositol 3-kinase complex, class III, type I"/>
    <property type="evidence" value="ECO:0007669"/>
    <property type="project" value="TreeGrafter"/>
</dbReference>
<accession>A0A9P5SSY8</accession>
<dbReference type="InterPro" id="IPR007243">
    <property type="entry name" value="Atg6/Beclin"/>
</dbReference>
<dbReference type="Gene3D" id="1.10.418.40">
    <property type="entry name" value="Autophagy protein 6/Beclin 1"/>
    <property type="match status" value="1"/>
</dbReference>
<dbReference type="AlphaFoldDB" id="A0A9P5SSY8"/>
<keyword evidence="7" id="KW-1185">Reference proteome</keyword>
<dbReference type="GO" id="GO:0045324">
    <property type="term" value="P:late endosome to vacuole transport"/>
    <property type="evidence" value="ECO:0007669"/>
    <property type="project" value="TreeGrafter"/>
</dbReference>
<feature type="region of interest" description="Disordered" evidence="3">
    <location>
        <begin position="466"/>
        <end position="489"/>
    </location>
</feature>
<evidence type="ECO:0000256" key="1">
    <source>
        <dbReference type="ARBA" id="ARBA00005965"/>
    </source>
</evidence>
<dbReference type="GO" id="GO:0000045">
    <property type="term" value="P:autophagosome assembly"/>
    <property type="evidence" value="ECO:0007669"/>
    <property type="project" value="TreeGrafter"/>
</dbReference>
<evidence type="ECO:0000259" key="5">
    <source>
        <dbReference type="Pfam" id="PF17675"/>
    </source>
</evidence>
<evidence type="ECO:0000256" key="2">
    <source>
        <dbReference type="SAM" id="Coils"/>
    </source>
</evidence>
<comment type="caution">
    <text evidence="6">The sequence shown here is derived from an EMBL/GenBank/DDBJ whole genome shotgun (WGS) entry which is preliminary data.</text>
</comment>
<dbReference type="InterPro" id="IPR038274">
    <property type="entry name" value="Atg6/Beclin_C_sf"/>
</dbReference>
<dbReference type="InterPro" id="IPR040455">
    <property type="entry name" value="Atg6_BARA"/>
</dbReference>
<comment type="similarity">
    <text evidence="1">Belongs to the beclin family.</text>
</comment>
<dbReference type="Gene3D" id="6.10.250.3110">
    <property type="match status" value="1"/>
</dbReference>
<dbReference type="Pfam" id="PF17675">
    <property type="entry name" value="APG6_N"/>
    <property type="match status" value="1"/>
</dbReference>
<proteinExistence type="inferred from homology"/>
<dbReference type="GO" id="GO:0000423">
    <property type="term" value="P:mitophagy"/>
    <property type="evidence" value="ECO:0007669"/>
    <property type="project" value="TreeGrafter"/>
</dbReference>
<feature type="domain" description="Atg6 BARA" evidence="4">
    <location>
        <begin position="282"/>
        <end position="457"/>
    </location>
</feature>
<dbReference type="PANTHER" id="PTHR12768">
    <property type="entry name" value="BECLIN 1"/>
    <property type="match status" value="1"/>
</dbReference>
<dbReference type="GO" id="GO:0043548">
    <property type="term" value="F:phosphatidylinositol 3-kinase binding"/>
    <property type="evidence" value="ECO:0007669"/>
    <property type="project" value="TreeGrafter"/>
</dbReference>
<keyword evidence="2" id="KW-0175">Coiled coil</keyword>
<dbReference type="GO" id="GO:0030674">
    <property type="term" value="F:protein-macromolecule adaptor activity"/>
    <property type="evidence" value="ECO:0007669"/>
    <property type="project" value="TreeGrafter"/>
</dbReference>
<evidence type="ECO:0000313" key="6">
    <source>
        <dbReference type="EMBL" id="KAF9335436.1"/>
    </source>
</evidence>
<dbReference type="GO" id="GO:0034272">
    <property type="term" value="C:phosphatidylinositol 3-kinase complex, class III, type II"/>
    <property type="evidence" value="ECO:0007669"/>
    <property type="project" value="TreeGrafter"/>
</dbReference>
<sequence length="489" mass="54802">MSASSRQFLCQKCKQPLGIDESLQDINSAAFDLLLGARTNQDQGRSDASESFVMLPKGAPSDTLGSHTYIARASIPPLGNYPGGKVASTLSSVNGSGVAQGANGARKPGYSGGVSGDHLDQLTNRTAKANRLRTTGKLFDLMSAKSDVDHPLCQECTDMLLDALAKQLRDVSRERDCYIDFLRTVNSNIVGDDEMERLENDIKTIQQDETTSVQALRDIEEQQKKVQDEIALLELESLELDKEEERYWQECNEFQLALQNFHNERDSINLKYDYDSRQLEKLHKTNVYNDTFCIGHDGHFATINGFRLGRLPTQHVDWPEINAAWGQTLLLLHTIANKLSFEFKTYRLVPLGSFSRIDKIEGDRASYELYGSGEFGFGRMFLNRRFDNAMVAFLNCLQQLGDYAEQQGPRLELPYKINKDRIGDASIKLQFSQDEIWTKALKYTLTNTKWILAYASSSAASNMTSYTPSAPSLPISRRSSPAVRSDPQA</sequence>
<evidence type="ECO:0000256" key="3">
    <source>
        <dbReference type="SAM" id="MobiDB-lite"/>
    </source>
</evidence>
<evidence type="ECO:0000259" key="4">
    <source>
        <dbReference type="Pfam" id="PF04111"/>
    </source>
</evidence>
<dbReference type="FunFam" id="1.10.418.40:FF:000006">
    <property type="entry name" value="Chromosome 12, whole genome shotgun sequence"/>
    <property type="match status" value="1"/>
</dbReference>
<reference evidence="6" key="1">
    <citation type="journal article" date="2020" name="Fungal Divers.">
        <title>Resolving the Mortierellaceae phylogeny through synthesis of multi-gene phylogenetics and phylogenomics.</title>
        <authorList>
            <person name="Vandepol N."/>
            <person name="Liber J."/>
            <person name="Desiro A."/>
            <person name="Na H."/>
            <person name="Kennedy M."/>
            <person name="Barry K."/>
            <person name="Grigoriev I.V."/>
            <person name="Miller A.N."/>
            <person name="O'Donnell K."/>
            <person name="Stajich J.E."/>
            <person name="Bonito G."/>
        </authorList>
    </citation>
    <scope>NUCLEOTIDE SEQUENCE</scope>
    <source>
        <strain evidence="6">NVP1</strain>
    </source>
</reference>
<dbReference type="PANTHER" id="PTHR12768:SF4">
    <property type="entry name" value="BECLIN-1"/>
    <property type="match status" value="1"/>
</dbReference>
<dbReference type="EMBL" id="JAAAUY010000100">
    <property type="protein sequence ID" value="KAF9335436.1"/>
    <property type="molecule type" value="Genomic_DNA"/>
</dbReference>
<dbReference type="Proteomes" id="UP000696485">
    <property type="component" value="Unassembled WGS sequence"/>
</dbReference>
<gene>
    <name evidence="6" type="primary">ATG6</name>
    <name evidence="6" type="ORF">BG006_000074</name>
</gene>
<evidence type="ECO:0000313" key="7">
    <source>
        <dbReference type="Proteomes" id="UP000696485"/>
    </source>
</evidence>
<name>A0A9P5SSY8_9FUNG</name>
<dbReference type="GO" id="GO:0000407">
    <property type="term" value="C:phagophore assembly site"/>
    <property type="evidence" value="ECO:0007669"/>
    <property type="project" value="TreeGrafter"/>
</dbReference>
<feature type="domain" description="Atg6/beclin coiled-coil" evidence="5">
    <location>
        <begin position="151"/>
        <end position="279"/>
    </location>
</feature>
<dbReference type="Pfam" id="PF04111">
    <property type="entry name" value="APG6"/>
    <property type="match status" value="1"/>
</dbReference>
<protein>
    <submittedName>
        <fullName evidence="6">Autophagy protein 6</fullName>
    </submittedName>
</protein>
<dbReference type="InterPro" id="IPR041691">
    <property type="entry name" value="Atg6/beclin_CC"/>
</dbReference>